<dbReference type="Pfam" id="PF00534">
    <property type="entry name" value="Glycos_transf_1"/>
    <property type="match status" value="1"/>
</dbReference>
<evidence type="ECO:0000313" key="2">
    <source>
        <dbReference type="EMBL" id="AGX04279.1"/>
    </source>
</evidence>
<dbReference type="KEGG" id="bif:N288_11855"/>
<reference evidence="2 3" key="1">
    <citation type="submission" date="2013-07" db="EMBL/GenBank/DDBJ databases">
        <title>Complete genome sequence of Bacillus infantis NRRL B-14911 that has potential to induce cardiac disease by antigenic mimicry.</title>
        <authorList>
            <person name="Massilamany C."/>
            <person name="Smith T.P.L."/>
            <person name="Loy J.D."/>
            <person name="Barletta R."/>
            <person name="Reddy J."/>
        </authorList>
    </citation>
    <scope>NUCLEOTIDE SEQUENCE [LARGE SCALE GENOMIC DNA]</scope>
    <source>
        <strain evidence="2 3">NRRL B-14911</strain>
    </source>
</reference>
<dbReference type="HOGENOM" id="CLU_009583_7_0_9"/>
<dbReference type="EMBL" id="CP006643">
    <property type="protein sequence ID" value="AGX04279.1"/>
    <property type="molecule type" value="Genomic_DNA"/>
</dbReference>
<dbReference type="InterPro" id="IPR001296">
    <property type="entry name" value="Glyco_trans_1"/>
</dbReference>
<dbReference type="SUPFAM" id="SSF53756">
    <property type="entry name" value="UDP-Glycosyltransferase/glycogen phosphorylase"/>
    <property type="match status" value="1"/>
</dbReference>
<protein>
    <submittedName>
        <fullName evidence="2">Glycosyl transferase family 1</fullName>
    </submittedName>
</protein>
<dbReference type="GO" id="GO:0016757">
    <property type="term" value="F:glycosyltransferase activity"/>
    <property type="evidence" value="ECO:0007669"/>
    <property type="project" value="InterPro"/>
</dbReference>
<sequence>MKIILASPNFHQERGNTITVKRISDGLRRLGADTKIVSSTERPASPLPQGDIVHGFHAYRFFLYKKELGMPIDNYVITMTGTDLNQDLFHHERRQDIIRTLQEAKAITVFNEQAKQLLISEVPDAEAKVYVIPQGRSQFEMMEPVFKKEQNTFVFLLPAGIRKIKNIPFAIASLKKLHDRYPHIRLVISGPVIEEEEGSYVKKLAEQEDWIDYIGQIPHSKMGSLYECADALLNTSISEGQPAAIIEAMDCGLPVLVSANEGNISLVKHGTTGFVYQNEVEFLAYAERLINNYEIRKKLGAAAENYIAEHHSNVSEAESMLRIYSRVLAPS</sequence>
<dbReference type="Gene3D" id="3.40.50.2000">
    <property type="entry name" value="Glycogen Phosphorylase B"/>
    <property type="match status" value="2"/>
</dbReference>
<dbReference type="PATRIC" id="fig|1367477.3.peg.2313"/>
<dbReference type="InterPro" id="IPR052622">
    <property type="entry name" value="Glycosyltransferase_G1"/>
</dbReference>
<dbReference type="PANTHER" id="PTHR46660:SF2">
    <property type="entry name" value="GLYCOSYLTRANSFERASE 1 DOMAIN-CONTAINING PROTEIN 1"/>
    <property type="match status" value="1"/>
</dbReference>
<name>U5L8X0_9BACI</name>
<dbReference type="PANTHER" id="PTHR46660">
    <property type="match status" value="1"/>
</dbReference>
<keyword evidence="2" id="KW-0808">Transferase</keyword>
<keyword evidence="3" id="KW-1185">Reference proteome</keyword>
<accession>U5L8X0</accession>
<dbReference type="CDD" id="cd03801">
    <property type="entry name" value="GT4_PimA-like"/>
    <property type="match status" value="1"/>
</dbReference>
<dbReference type="AlphaFoldDB" id="U5L8X0"/>
<evidence type="ECO:0000259" key="1">
    <source>
        <dbReference type="Pfam" id="PF00534"/>
    </source>
</evidence>
<gene>
    <name evidence="2" type="ORF">N288_11855</name>
</gene>
<dbReference type="STRING" id="1367477.N288_11855"/>
<organism evidence="2 3">
    <name type="scientific">Bacillus infantis NRRL B-14911</name>
    <dbReference type="NCBI Taxonomy" id="1367477"/>
    <lineage>
        <taxon>Bacteria</taxon>
        <taxon>Bacillati</taxon>
        <taxon>Bacillota</taxon>
        <taxon>Bacilli</taxon>
        <taxon>Bacillales</taxon>
        <taxon>Bacillaceae</taxon>
        <taxon>Bacillus</taxon>
    </lineage>
</organism>
<feature type="domain" description="Glycosyl transferase family 1" evidence="1">
    <location>
        <begin position="146"/>
        <end position="305"/>
    </location>
</feature>
<proteinExistence type="predicted"/>
<dbReference type="Proteomes" id="UP000017805">
    <property type="component" value="Chromosome"/>
</dbReference>
<evidence type="ECO:0000313" key="3">
    <source>
        <dbReference type="Proteomes" id="UP000017805"/>
    </source>
</evidence>